<protein>
    <submittedName>
        <fullName evidence="1">Uncharacterized protein</fullName>
    </submittedName>
</protein>
<evidence type="ECO:0000313" key="1">
    <source>
        <dbReference type="EMBL" id="KAF9060077.1"/>
    </source>
</evidence>
<dbReference type="OrthoDB" id="3066611at2759"/>
<dbReference type="Proteomes" id="UP000772434">
    <property type="component" value="Unassembled WGS sequence"/>
</dbReference>
<organism evidence="1 2">
    <name type="scientific">Rhodocollybia butyracea</name>
    <dbReference type="NCBI Taxonomy" id="206335"/>
    <lineage>
        <taxon>Eukaryota</taxon>
        <taxon>Fungi</taxon>
        <taxon>Dikarya</taxon>
        <taxon>Basidiomycota</taxon>
        <taxon>Agaricomycotina</taxon>
        <taxon>Agaricomycetes</taxon>
        <taxon>Agaricomycetidae</taxon>
        <taxon>Agaricales</taxon>
        <taxon>Marasmiineae</taxon>
        <taxon>Omphalotaceae</taxon>
        <taxon>Rhodocollybia</taxon>
    </lineage>
</organism>
<evidence type="ECO:0000313" key="2">
    <source>
        <dbReference type="Proteomes" id="UP000772434"/>
    </source>
</evidence>
<proteinExistence type="predicted"/>
<accession>A0A9P5TZ85</accession>
<name>A0A9P5TZ85_9AGAR</name>
<sequence length="337" mass="38366">MCFNASIDCPYCPESTRPSALSGHVAQHEESTRLHVEMKVSANLTVVLERTSGKLYACPVPQCATLGSIGTVWEHYRAHHLPTKRVASQTPNPREYKRARYPSPESPHSFVPPTYPAPPAYRAAPATYPAPPDIHLNLESIINRRQSVDGVYTYVANSMSNILHVCPYDVIMTGVGDPFHSQLFQCSETRMTSRQSEYMNIFRPCLRYGKKPQRSVCYVCYCPQFPAFASHPVQNRCSMDQERSRELWKHIWFSLGYLVFRIPLLREQVFQELGIAKDSFKSILHYAIWLLQTAYPEPTQAQSQLTNLVVVANAYFTLCDDGRLKRPAKGFVFPELN</sequence>
<gene>
    <name evidence="1" type="ORF">BDP27DRAFT_1430487</name>
</gene>
<reference evidence="1" key="1">
    <citation type="submission" date="2020-11" db="EMBL/GenBank/DDBJ databases">
        <authorList>
            <consortium name="DOE Joint Genome Institute"/>
            <person name="Ahrendt S."/>
            <person name="Riley R."/>
            <person name="Andreopoulos W."/>
            <person name="Labutti K."/>
            <person name="Pangilinan J."/>
            <person name="Ruiz-Duenas F.J."/>
            <person name="Barrasa J.M."/>
            <person name="Sanchez-Garcia M."/>
            <person name="Camarero S."/>
            <person name="Miyauchi S."/>
            <person name="Serrano A."/>
            <person name="Linde D."/>
            <person name="Babiker R."/>
            <person name="Drula E."/>
            <person name="Ayuso-Fernandez I."/>
            <person name="Pacheco R."/>
            <person name="Padilla G."/>
            <person name="Ferreira P."/>
            <person name="Barriuso J."/>
            <person name="Kellner H."/>
            <person name="Castanera R."/>
            <person name="Alfaro M."/>
            <person name="Ramirez L."/>
            <person name="Pisabarro A.G."/>
            <person name="Kuo A."/>
            <person name="Tritt A."/>
            <person name="Lipzen A."/>
            <person name="He G."/>
            <person name="Yan M."/>
            <person name="Ng V."/>
            <person name="Cullen D."/>
            <person name="Martin F."/>
            <person name="Rosso M.-N."/>
            <person name="Henrissat B."/>
            <person name="Hibbett D."/>
            <person name="Martinez A.T."/>
            <person name="Grigoriev I.V."/>
        </authorList>
    </citation>
    <scope>NUCLEOTIDE SEQUENCE</scope>
    <source>
        <strain evidence="1">AH 40177</strain>
    </source>
</reference>
<comment type="caution">
    <text evidence="1">The sequence shown here is derived from an EMBL/GenBank/DDBJ whole genome shotgun (WGS) entry which is preliminary data.</text>
</comment>
<dbReference type="EMBL" id="JADNRY010000261">
    <property type="protein sequence ID" value="KAF9060077.1"/>
    <property type="molecule type" value="Genomic_DNA"/>
</dbReference>
<dbReference type="AlphaFoldDB" id="A0A9P5TZ85"/>
<keyword evidence="2" id="KW-1185">Reference proteome</keyword>